<dbReference type="EMBL" id="JAGIYQ010000005">
    <property type="protein sequence ID" value="MBP0725559.1"/>
    <property type="molecule type" value="Genomic_DNA"/>
</dbReference>
<name>A0A940NHM2_9BACI</name>
<comment type="caution">
    <text evidence="1">The sequence shown here is derived from an EMBL/GenBank/DDBJ whole genome shotgun (WGS) entry which is preliminary data.</text>
</comment>
<keyword evidence="2" id="KW-1185">Reference proteome</keyword>
<gene>
    <name evidence="1" type="ORF">J5Y03_10200</name>
</gene>
<protein>
    <submittedName>
        <fullName evidence="1">Cell division protein SepF</fullName>
    </submittedName>
</protein>
<sequence length="110" mass="12922">MPKQFTIFDTESQTQDFDSKKLIKARSVDVIAYVPNKAKQSNRSNEYELFEHYAYMIWKYYRSIIKGFSWAEALVKLKNAIDSNIPEKMRVSKQGIYPQNVVDYLGVNEL</sequence>
<dbReference type="Proteomes" id="UP000682134">
    <property type="component" value="Unassembled WGS sequence"/>
</dbReference>
<keyword evidence="1" id="KW-0131">Cell cycle</keyword>
<proteinExistence type="predicted"/>
<dbReference type="GO" id="GO:0051301">
    <property type="term" value="P:cell division"/>
    <property type="evidence" value="ECO:0007669"/>
    <property type="project" value="UniProtKB-KW"/>
</dbReference>
<evidence type="ECO:0000313" key="2">
    <source>
        <dbReference type="Proteomes" id="UP000682134"/>
    </source>
</evidence>
<dbReference type="AlphaFoldDB" id="A0A940NHM2"/>
<reference evidence="1" key="1">
    <citation type="submission" date="2021-04" db="EMBL/GenBank/DDBJ databases">
        <title>Genome seq and assembly of Bacillus sp.</title>
        <authorList>
            <person name="Chhetri G."/>
        </authorList>
    </citation>
    <scope>NUCLEOTIDE SEQUENCE</scope>
    <source>
        <strain evidence="1">RG28</strain>
    </source>
</reference>
<organism evidence="1 2">
    <name type="scientific">Gottfriedia endophytica</name>
    <dbReference type="NCBI Taxonomy" id="2820819"/>
    <lineage>
        <taxon>Bacteria</taxon>
        <taxon>Bacillati</taxon>
        <taxon>Bacillota</taxon>
        <taxon>Bacilli</taxon>
        <taxon>Bacillales</taxon>
        <taxon>Bacillaceae</taxon>
        <taxon>Gottfriedia</taxon>
    </lineage>
</organism>
<accession>A0A940NHM2</accession>
<keyword evidence="1" id="KW-0132">Cell division</keyword>
<evidence type="ECO:0000313" key="1">
    <source>
        <dbReference type="EMBL" id="MBP0725559.1"/>
    </source>
</evidence>
<dbReference type="RefSeq" id="WP_209405225.1">
    <property type="nucleotide sequence ID" value="NZ_JAGIYQ010000005.1"/>
</dbReference>